<dbReference type="OrthoDB" id="5332384at2759"/>
<accession>A0A139HXP9</accession>
<evidence type="ECO:0000313" key="2">
    <source>
        <dbReference type="EMBL" id="KXT07260.1"/>
    </source>
</evidence>
<evidence type="ECO:0000313" key="3">
    <source>
        <dbReference type="Proteomes" id="UP000070133"/>
    </source>
</evidence>
<feature type="compositionally biased region" description="Polar residues" evidence="1">
    <location>
        <begin position="182"/>
        <end position="193"/>
    </location>
</feature>
<keyword evidence="3" id="KW-1185">Reference proteome</keyword>
<organism evidence="2 3">
    <name type="scientific">Pseudocercospora eumusae</name>
    <dbReference type="NCBI Taxonomy" id="321146"/>
    <lineage>
        <taxon>Eukaryota</taxon>
        <taxon>Fungi</taxon>
        <taxon>Dikarya</taxon>
        <taxon>Ascomycota</taxon>
        <taxon>Pezizomycotina</taxon>
        <taxon>Dothideomycetes</taxon>
        <taxon>Dothideomycetidae</taxon>
        <taxon>Mycosphaerellales</taxon>
        <taxon>Mycosphaerellaceae</taxon>
        <taxon>Pseudocercospora</taxon>
    </lineage>
</organism>
<name>A0A139HXP9_9PEZI</name>
<reference evidence="2 3" key="1">
    <citation type="submission" date="2015-07" db="EMBL/GenBank/DDBJ databases">
        <title>Comparative genomics of the Sigatoka disease complex on banana suggests a link between parallel evolutionary changes in Pseudocercospora fijiensis and Pseudocercospora eumusae and increased virulence on the banana host.</title>
        <authorList>
            <person name="Chang T.-C."/>
            <person name="Salvucci A."/>
            <person name="Crous P.W."/>
            <person name="Stergiopoulos I."/>
        </authorList>
    </citation>
    <scope>NUCLEOTIDE SEQUENCE [LARGE SCALE GENOMIC DNA]</scope>
    <source>
        <strain evidence="2 3">CBS 114824</strain>
    </source>
</reference>
<feature type="region of interest" description="Disordered" evidence="1">
    <location>
        <begin position="182"/>
        <end position="205"/>
    </location>
</feature>
<sequence length="205" mass="22679">MSSSLLGLYLPEQQSQSKHPFDFQEFDDMLSITASLGLLATTALVQGLPERLEKRYTTVQNVQHTFYGYPDNSPPGAGIAYDCGRGYTAGGSGTYDDPRTMATAPGEFAKCEIVWDPYTEKYLRFEDTCDQCISDWKNGKYHIDIWTGSSSQNGGQAQINCEDQLTPNRGHDVIRYGNQDHNANTGPLYTPSSGCHPENVYPNGN</sequence>
<dbReference type="AlphaFoldDB" id="A0A139HXP9"/>
<evidence type="ECO:0000256" key="1">
    <source>
        <dbReference type="SAM" id="MobiDB-lite"/>
    </source>
</evidence>
<dbReference type="EMBL" id="LFZN01000003">
    <property type="protein sequence ID" value="KXT07260.1"/>
    <property type="molecule type" value="Genomic_DNA"/>
</dbReference>
<comment type="caution">
    <text evidence="2">The sequence shown here is derived from an EMBL/GenBank/DDBJ whole genome shotgun (WGS) entry which is preliminary data.</text>
</comment>
<proteinExistence type="predicted"/>
<gene>
    <name evidence="2" type="ORF">AC578_2504</name>
</gene>
<protein>
    <submittedName>
        <fullName evidence="2">Uncharacterized protein</fullName>
    </submittedName>
</protein>
<dbReference type="Proteomes" id="UP000070133">
    <property type="component" value="Unassembled WGS sequence"/>
</dbReference>